<sequence length="686" mass="74832">MDVQLYVYDLSQASHRSLSSGNLPLSDRYFQGLARQYSMALTGVQIDAIYHTAIVLNDVEYFFGQGIHRKVPGSTHHGRPMKIIPLGQTDLPLDVIEEYIESLEDIYTPESYDLFVHNCNNFSQDLAMFLVGKSIPDEIRSLPETFLRTPIGQMLRGQIDQSMRTMTQAPDAVSGRNASSRTPTTTTTTPTSKLANGTTIPPRPVSNGVVHKAHTPAIINAQQATDEPGHVHYVSSISELDALLSSARHSCAVIFFTSATCPPCKIVYPTYDELAAEAGTRSGAKLIKIDISASHSAHAIAQRYSVRATPTFITFLKGQKQDEWAGANSAQLRGNVRLLLQMARPKQHQHATLKLPSFQRFIKKPILYSRAPPLDKLLAKIGPKFSSGQSVQDLVSYIRTRDEKGMTEAPLPNLHAFSDYLTTSYASLPTETHFAVIDLVRCAAVDSRVSSFLSTEHGHKLLSTLLSHGDEFSSSPYNIQSTSLQLACNLFSSNVFQEQLFHTHTQTHTNGGATNGDNGLKLKNMIESLASQCLLSPHLNARSMAAALVYNLVAYVHNERVNPAVHEDDKGDDKNGGDGEGEEATTAPSDDLSAALLESIISFEDVASASRSGAASTGNVKESFHALLLAFGMLLYGCPPENMLWDLCTAMDLRETLKGLKTSKLGVKDEPLLKEVGDELLGKGGF</sequence>
<dbReference type="Pfam" id="PF00085">
    <property type="entry name" value="Thioredoxin"/>
    <property type="match status" value="1"/>
</dbReference>
<dbReference type="PROSITE" id="PS51858">
    <property type="entry name" value="PPPDE"/>
    <property type="match status" value="1"/>
</dbReference>
<feature type="domain" description="PPPDE" evidence="7">
    <location>
        <begin position="1"/>
        <end position="160"/>
    </location>
</feature>
<evidence type="ECO:0000259" key="7">
    <source>
        <dbReference type="PROSITE" id="PS51858"/>
    </source>
</evidence>
<organism evidence="8 9">
    <name type="scientific">Knufia peltigerae</name>
    <dbReference type="NCBI Taxonomy" id="1002370"/>
    <lineage>
        <taxon>Eukaryota</taxon>
        <taxon>Fungi</taxon>
        <taxon>Dikarya</taxon>
        <taxon>Ascomycota</taxon>
        <taxon>Pezizomycotina</taxon>
        <taxon>Eurotiomycetes</taxon>
        <taxon>Chaetothyriomycetidae</taxon>
        <taxon>Chaetothyriales</taxon>
        <taxon>Trichomeriaceae</taxon>
        <taxon>Knufia</taxon>
    </lineage>
</organism>
<dbReference type="PROSITE" id="PS51352">
    <property type="entry name" value="THIOREDOXIN_2"/>
    <property type="match status" value="1"/>
</dbReference>
<keyword evidence="2" id="KW-0645">Protease</keyword>
<dbReference type="SMART" id="SM01179">
    <property type="entry name" value="DUF862"/>
    <property type="match status" value="1"/>
</dbReference>
<dbReference type="PROSITE" id="PS00194">
    <property type="entry name" value="THIOREDOXIN_1"/>
    <property type="match status" value="1"/>
</dbReference>
<keyword evidence="9" id="KW-1185">Reference proteome</keyword>
<evidence type="ECO:0000256" key="2">
    <source>
        <dbReference type="ARBA" id="ARBA00022670"/>
    </source>
</evidence>
<dbReference type="CDD" id="cd02947">
    <property type="entry name" value="TRX_family"/>
    <property type="match status" value="1"/>
</dbReference>
<evidence type="ECO:0000259" key="6">
    <source>
        <dbReference type="PROSITE" id="PS51396"/>
    </source>
</evidence>
<dbReference type="InterPro" id="IPR013535">
    <property type="entry name" value="PUL_dom"/>
</dbReference>
<dbReference type="Pfam" id="PF05903">
    <property type="entry name" value="Peptidase_C97"/>
    <property type="match status" value="1"/>
</dbReference>
<protein>
    <recommendedName>
        <fullName evidence="10">Thioredoxin</fullName>
    </recommendedName>
</protein>
<dbReference type="InterPro" id="IPR036249">
    <property type="entry name" value="Thioredoxin-like_sf"/>
</dbReference>
<evidence type="ECO:0000256" key="3">
    <source>
        <dbReference type="ARBA" id="ARBA00022801"/>
    </source>
</evidence>
<accession>A0AA38Y432</accession>
<feature type="domain" description="PUL" evidence="6">
    <location>
        <begin position="359"/>
        <end position="683"/>
    </location>
</feature>
<dbReference type="InterPro" id="IPR042266">
    <property type="entry name" value="PPPDE_sf"/>
</dbReference>
<comment type="caution">
    <text evidence="8">The sequence shown here is derived from an EMBL/GenBank/DDBJ whole genome shotgun (WGS) entry which is preliminary data.</text>
</comment>
<evidence type="ECO:0000256" key="4">
    <source>
        <dbReference type="SAM" id="MobiDB-lite"/>
    </source>
</evidence>
<keyword evidence="3" id="KW-0378">Hydrolase</keyword>
<dbReference type="InterPro" id="IPR017937">
    <property type="entry name" value="Thioredoxin_CS"/>
</dbReference>
<dbReference type="Gene3D" id="1.25.10.10">
    <property type="entry name" value="Leucine-rich Repeat Variant"/>
    <property type="match status" value="1"/>
</dbReference>
<dbReference type="Gene3D" id="3.40.30.10">
    <property type="entry name" value="Glutaredoxin"/>
    <property type="match status" value="1"/>
</dbReference>
<reference evidence="8" key="1">
    <citation type="submission" date="2022-10" db="EMBL/GenBank/DDBJ databases">
        <title>Culturing micro-colonial fungi from biological soil crusts in the Mojave desert and describing Neophaeococcomyces mojavensis, and introducing the new genera and species Taxawa tesnikishii.</title>
        <authorList>
            <person name="Kurbessoian T."/>
            <person name="Stajich J.E."/>
        </authorList>
    </citation>
    <scope>NUCLEOTIDE SEQUENCE</scope>
    <source>
        <strain evidence="8">TK_35</strain>
    </source>
</reference>
<dbReference type="PROSITE" id="PS51396">
    <property type="entry name" value="PUL"/>
    <property type="match status" value="1"/>
</dbReference>
<dbReference type="PANTHER" id="PTHR12378">
    <property type="entry name" value="DESUMOYLATING ISOPEPTIDASE"/>
    <property type="match status" value="1"/>
</dbReference>
<dbReference type="EMBL" id="JAPDRN010000038">
    <property type="protein sequence ID" value="KAJ9634476.1"/>
    <property type="molecule type" value="Genomic_DNA"/>
</dbReference>
<proteinExistence type="inferred from homology"/>
<dbReference type="Gene3D" id="3.90.1720.30">
    <property type="entry name" value="PPPDE domains"/>
    <property type="match status" value="1"/>
</dbReference>
<dbReference type="Proteomes" id="UP001172681">
    <property type="component" value="Unassembled WGS sequence"/>
</dbReference>
<dbReference type="GO" id="GO:0006508">
    <property type="term" value="P:proteolysis"/>
    <property type="evidence" value="ECO:0007669"/>
    <property type="project" value="UniProtKB-KW"/>
</dbReference>
<name>A0AA38Y432_9EURO</name>
<dbReference type="AlphaFoldDB" id="A0AA38Y432"/>
<comment type="similarity">
    <text evidence="1">Belongs to the DeSI family.</text>
</comment>
<evidence type="ECO:0000313" key="9">
    <source>
        <dbReference type="Proteomes" id="UP001172681"/>
    </source>
</evidence>
<feature type="compositionally biased region" description="Basic and acidic residues" evidence="4">
    <location>
        <begin position="563"/>
        <end position="577"/>
    </location>
</feature>
<evidence type="ECO:0000313" key="8">
    <source>
        <dbReference type="EMBL" id="KAJ9634476.1"/>
    </source>
</evidence>
<dbReference type="SUPFAM" id="SSF52833">
    <property type="entry name" value="Thioredoxin-like"/>
    <property type="match status" value="1"/>
</dbReference>
<evidence type="ECO:0008006" key="10">
    <source>
        <dbReference type="Google" id="ProtNLM"/>
    </source>
</evidence>
<evidence type="ECO:0000259" key="5">
    <source>
        <dbReference type="PROSITE" id="PS51352"/>
    </source>
</evidence>
<dbReference type="GO" id="GO:0008233">
    <property type="term" value="F:peptidase activity"/>
    <property type="evidence" value="ECO:0007669"/>
    <property type="project" value="UniProtKB-KW"/>
</dbReference>
<feature type="region of interest" description="Disordered" evidence="4">
    <location>
        <begin position="563"/>
        <end position="589"/>
    </location>
</feature>
<feature type="domain" description="Thioredoxin" evidence="5">
    <location>
        <begin position="213"/>
        <end position="341"/>
    </location>
</feature>
<dbReference type="PANTHER" id="PTHR12378:SF7">
    <property type="entry name" value="DESUMOYLATING ISOPEPTIDASE 1"/>
    <property type="match status" value="1"/>
</dbReference>
<dbReference type="Pfam" id="PF08324">
    <property type="entry name" value="PUL"/>
    <property type="match status" value="1"/>
</dbReference>
<evidence type="ECO:0000256" key="1">
    <source>
        <dbReference type="ARBA" id="ARBA00008140"/>
    </source>
</evidence>
<gene>
    <name evidence="8" type="ORF">H2204_006301</name>
</gene>
<dbReference type="InterPro" id="IPR013766">
    <property type="entry name" value="Thioredoxin_domain"/>
</dbReference>
<dbReference type="InterPro" id="IPR011989">
    <property type="entry name" value="ARM-like"/>
</dbReference>
<feature type="compositionally biased region" description="Low complexity" evidence="4">
    <location>
        <begin position="182"/>
        <end position="191"/>
    </location>
</feature>
<dbReference type="InterPro" id="IPR008580">
    <property type="entry name" value="PPPDE_dom"/>
</dbReference>
<feature type="region of interest" description="Disordered" evidence="4">
    <location>
        <begin position="164"/>
        <end position="205"/>
    </location>
</feature>
<dbReference type="GO" id="GO:0070646">
    <property type="term" value="P:protein modification by small protein removal"/>
    <property type="evidence" value="ECO:0007669"/>
    <property type="project" value="TreeGrafter"/>
</dbReference>